<dbReference type="AlphaFoldDB" id="A0A0A2C3H8"/>
<organism evidence="1 2">
    <name type="scientific">Prochlorococcus marinus str. PAC1</name>
    <dbReference type="NCBI Taxonomy" id="59924"/>
    <lineage>
        <taxon>Bacteria</taxon>
        <taxon>Bacillati</taxon>
        <taxon>Cyanobacteriota</taxon>
        <taxon>Cyanophyceae</taxon>
        <taxon>Synechococcales</taxon>
        <taxon>Prochlorococcaceae</taxon>
        <taxon>Prochlorococcus</taxon>
    </lineage>
</organism>
<protein>
    <submittedName>
        <fullName evidence="1">Uncharacterized protein</fullName>
    </submittedName>
</protein>
<comment type="caution">
    <text evidence="1">The sequence shown here is derived from an EMBL/GenBank/DDBJ whole genome shotgun (WGS) entry which is preliminary data.</text>
</comment>
<gene>
    <name evidence="1" type="ORF">EV03_1582</name>
</gene>
<evidence type="ECO:0000313" key="2">
    <source>
        <dbReference type="Proteomes" id="UP000030392"/>
    </source>
</evidence>
<evidence type="ECO:0000313" key="1">
    <source>
        <dbReference type="EMBL" id="KGG19204.1"/>
    </source>
</evidence>
<proteinExistence type="predicted"/>
<reference evidence="2" key="1">
    <citation type="journal article" date="2014" name="Sci. Data">
        <title>Genomes of diverse isolates of the marine cyanobacterium Prochlorococcus.</title>
        <authorList>
            <person name="Biller S."/>
            <person name="Berube P."/>
            <person name="Thompson J."/>
            <person name="Kelly L."/>
            <person name="Roggensack S."/>
            <person name="Awad L."/>
            <person name="Roache-Johnson K."/>
            <person name="Ding H."/>
            <person name="Giovannoni S.J."/>
            <person name="Moore L.R."/>
            <person name="Chisholm S.W."/>
        </authorList>
    </citation>
    <scope>NUCLEOTIDE SEQUENCE [LARGE SCALE GENOMIC DNA]</scope>
    <source>
        <strain evidence="2">PAC1</strain>
    </source>
</reference>
<accession>A0A0A2C3H8</accession>
<name>A0A0A2C3H8_PROMR</name>
<dbReference type="Proteomes" id="UP000030392">
    <property type="component" value="Unassembled WGS sequence"/>
</dbReference>
<dbReference type="EMBL" id="JNAX01000015">
    <property type="protein sequence ID" value="KGG19204.1"/>
    <property type="molecule type" value="Genomic_DNA"/>
</dbReference>
<sequence length="37" mass="4222">MIFPPPQVVFRLLLLSIAATLIFNVRYNPFGNSEDDI</sequence>